<name>A0A4Z1J8R0_9HELO</name>
<feature type="compositionally biased region" description="Polar residues" evidence="1">
    <location>
        <begin position="16"/>
        <end position="25"/>
    </location>
</feature>
<evidence type="ECO:0000256" key="1">
    <source>
        <dbReference type="SAM" id="MobiDB-lite"/>
    </source>
</evidence>
<keyword evidence="3" id="KW-1185">Reference proteome</keyword>
<organism evidence="2 3">
    <name type="scientific">Botrytis elliptica</name>
    <dbReference type="NCBI Taxonomy" id="278938"/>
    <lineage>
        <taxon>Eukaryota</taxon>
        <taxon>Fungi</taxon>
        <taxon>Dikarya</taxon>
        <taxon>Ascomycota</taxon>
        <taxon>Pezizomycotina</taxon>
        <taxon>Leotiomycetes</taxon>
        <taxon>Helotiales</taxon>
        <taxon>Sclerotiniaceae</taxon>
        <taxon>Botrytis</taxon>
    </lineage>
</organism>
<comment type="caution">
    <text evidence="2">The sequence shown here is derived from an EMBL/GenBank/DDBJ whole genome shotgun (WGS) entry which is preliminary data.</text>
</comment>
<protein>
    <submittedName>
        <fullName evidence="2">Uncharacterized protein</fullName>
    </submittedName>
</protein>
<feature type="region of interest" description="Disordered" evidence="1">
    <location>
        <begin position="1"/>
        <end position="25"/>
    </location>
</feature>
<evidence type="ECO:0000313" key="3">
    <source>
        <dbReference type="Proteomes" id="UP000297229"/>
    </source>
</evidence>
<proteinExistence type="predicted"/>
<reference evidence="2 3" key="1">
    <citation type="submission" date="2017-12" db="EMBL/GenBank/DDBJ databases">
        <title>Comparative genomics of Botrytis spp.</title>
        <authorList>
            <person name="Valero-Jimenez C.A."/>
            <person name="Tapia P."/>
            <person name="Veloso J."/>
            <person name="Silva-Moreno E."/>
            <person name="Staats M."/>
            <person name="Valdes J.H."/>
            <person name="Van Kan J.A.L."/>
        </authorList>
    </citation>
    <scope>NUCLEOTIDE SEQUENCE [LARGE SCALE GENOMIC DNA]</scope>
    <source>
        <strain evidence="2 3">Be9601</strain>
    </source>
</reference>
<dbReference type="Proteomes" id="UP000297229">
    <property type="component" value="Unassembled WGS sequence"/>
</dbReference>
<dbReference type="EMBL" id="PQXM01000739">
    <property type="protein sequence ID" value="TGO70099.1"/>
    <property type="molecule type" value="Genomic_DNA"/>
</dbReference>
<sequence>MASMNKAQPLDETTDSKSSPGITSNIRSTDRWIYGWFTQKPIQQLLESFGPQSETQLRTATSLNGWAIMYWSLLLTPSEVKMLEENPLVYEVLQAVVAGTDDI</sequence>
<gene>
    <name evidence="2" type="ORF">BELL_0741g00040</name>
</gene>
<dbReference type="AlphaFoldDB" id="A0A4Z1J8R0"/>
<evidence type="ECO:0000313" key="2">
    <source>
        <dbReference type="EMBL" id="TGO70099.1"/>
    </source>
</evidence>
<accession>A0A4Z1J8R0</accession>